<accession>A0A422MV31</accession>
<feature type="region of interest" description="Disordered" evidence="1">
    <location>
        <begin position="34"/>
        <end position="54"/>
    </location>
</feature>
<keyword evidence="3" id="KW-1185">Reference proteome</keyword>
<organism evidence="2 3">
    <name type="scientific">Trypanosoma conorhini</name>
    <dbReference type="NCBI Taxonomy" id="83891"/>
    <lineage>
        <taxon>Eukaryota</taxon>
        <taxon>Discoba</taxon>
        <taxon>Euglenozoa</taxon>
        <taxon>Kinetoplastea</taxon>
        <taxon>Metakinetoplastina</taxon>
        <taxon>Trypanosomatida</taxon>
        <taxon>Trypanosomatidae</taxon>
        <taxon>Trypanosoma</taxon>
    </lineage>
</organism>
<evidence type="ECO:0000313" key="2">
    <source>
        <dbReference type="EMBL" id="RNE97092.1"/>
    </source>
</evidence>
<gene>
    <name evidence="2" type="ORF">Tco025E_09542</name>
</gene>
<reference evidence="2 3" key="1">
    <citation type="journal article" date="2018" name="BMC Genomics">
        <title>Genomic comparison of Trypanosoma conorhini and Trypanosoma rangeli to Trypanosoma cruzi strains of high and low virulence.</title>
        <authorList>
            <person name="Bradwell K.R."/>
            <person name="Koparde V.N."/>
            <person name="Matveyev A.V."/>
            <person name="Serrano M.G."/>
            <person name="Alves J.M."/>
            <person name="Parikh H."/>
            <person name="Huang B."/>
            <person name="Lee V."/>
            <person name="Espinosa-Alvarez O."/>
            <person name="Ortiz P.A."/>
            <person name="Costa-Martins A.G."/>
            <person name="Teixeira M.M."/>
            <person name="Buck G.A."/>
        </authorList>
    </citation>
    <scope>NUCLEOTIDE SEQUENCE [LARGE SCALE GENOMIC DNA]</scope>
    <source>
        <strain evidence="2 3">025E</strain>
    </source>
</reference>
<comment type="caution">
    <text evidence="2">The sequence shown here is derived from an EMBL/GenBank/DDBJ whole genome shotgun (WGS) entry which is preliminary data.</text>
</comment>
<sequence>PPLLPHRRREAEGQRRRVTLRRFAAWAPLPAGAGCWRRHSRRPPPPLSPAPPSLTPASTSLFFLRLRARLTARCRLRAKAAAEVPGREAASPRRGLFGAAAGGAWAREEGRGRGRFRRRRVSASRQGGGTAVAEIGAVVVRAARAAPKKRRSRGGPCERAAATEAGSLRSCAGGCWRRTRVRTTFPAVKKRGVPKEPRRLHRR</sequence>
<evidence type="ECO:0000256" key="1">
    <source>
        <dbReference type="SAM" id="MobiDB-lite"/>
    </source>
</evidence>
<dbReference type="GeneID" id="40323153"/>
<feature type="compositionally biased region" description="Pro residues" evidence="1">
    <location>
        <begin position="43"/>
        <end position="54"/>
    </location>
</feature>
<dbReference type="EMBL" id="MKKU01001176">
    <property type="protein sequence ID" value="RNE97092.1"/>
    <property type="molecule type" value="Genomic_DNA"/>
</dbReference>
<name>A0A422MV31_9TRYP</name>
<proteinExistence type="predicted"/>
<dbReference type="AlphaFoldDB" id="A0A422MV31"/>
<evidence type="ECO:0000313" key="3">
    <source>
        <dbReference type="Proteomes" id="UP000284403"/>
    </source>
</evidence>
<protein>
    <submittedName>
        <fullName evidence="2">Uncharacterized protein</fullName>
    </submittedName>
</protein>
<dbReference type="RefSeq" id="XP_029223518.1">
    <property type="nucleotide sequence ID" value="XM_029376356.1"/>
</dbReference>
<feature type="non-terminal residue" evidence="2">
    <location>
        <position position="1"/>
    </location>
</feature>
<dbReference type="Proteomes" id="UP000284403">
    <property type="component" value="Unassembled WGS sequence"/>
</dbReference>